<keyword evidence="4" id="KW-0067">ATP-binding</keyword>
<dbReference type="InterPro" id="IPR017449">
    <property type="entry name" value="Pro-tRNA_synth_II"/>
</dbReference>
<dbReference type="SUPFAM" id="SSF52954">
    <property type="entry name" value="Class II aaRS ABD-related"/>
    <property type="match status" value="1"/>
</dbReference>
<feature type="non-terminal residue" evidence="8">
    <location>
        <position position="1"/>
    </location>
</feature>
<evidence type="ECO:0000259" key="7">
    <source>
        <dbReference type="PROSITE" id="PS50862"/>
    </source>
</evidence>
<accession>A0ABV2AL80</accession>
<dbReference type="SMART" id="SM00946">
    <property type="entry name" value="ProRS-C_1"/>
    <property type="match status" value="1"/>
</dbReference>
<keyword evidence="6" id="KW-0030">Aminoacyl-tRNA synthetase</keyword>
<dbReference type="PROSITE" id="PS50862">
    <property type="entry name" value="AA_TRNA_LIGASE_II"/>
    <property type="match status" value="1"/>
</dbReference>
<evidence type="ECO:0000256" key="6">
    <source>
        <dbReference type="ARBA" id="ARBA00023146"/>
    </source>
</evidence>
<proteinExistence type="predicted"/>
<keyword evidence="5" id="KW-0648">Protein biosynthesis</keyword>
<keyword evidence="2" id="KW-0436">Ligase</keyword>
<organism evidence="8 9">
    <name type="scientific">Bonamia ostreae</name>
    <dbReference type="NCBI Taxonomy" id="126728"/>
    <lineage>
        <taxon>Eukaryota</taxon>
        <taxon>Sar</taxon>
        <taxon>Rhizaria</taxon>
        <taxon>Endomyxa</taxon>
        <taxon>Ascetosporea</taxon>
        <taxon>Haplosporida</taxon>
        <taxon>Bonamia</taxon>
    </lineage>
</organism>
<feature type="domain" description="Aminoacyl-transfer RNA synthetases class-II family profile" evidence="7">
    <location>
        <begin position="1"/>
        <end position="135"/>
    </location>
</feature>
<dbReference type="Pfam" id="PF03129">
    <property type="entry name" value="HGTP_anticodon"/>
    <property type="match status" value="1"/>
</dbReference>
<reference evidence="8 9" key="1">
    <citation type="journal article" date="2024" name="BMC Biol.">
        <title>Comparative genomics of Ascetosporea gives new insight into the evolutionary basis for animal parasitism in Rhizaria.</title>
        <authorList>
            <person name="Hiltunen Thoren M."/>
            <person name="Onut-Brannstrom I."/>
            <person name="Alfjorden A."/>
            <person name="Peckova H."/>
            <person name="Swords F."/>
            <person name="Hooper C."/>
            <person name="Holzer A.S."/>
            <person name="Bass D."/>
            <person name="Burki F."/>
        </authorList>
    </citation>
    <scope>NUCLEOTIDE SEQUENCE [LARGE SCALE GENOMIC DNA]</scope>
    <source>
        <strain evidence="8">20-A016</strain>
    </source>
</reference>
<dbReference type="Gene3D" id="3.40.50.800">
    <property type="entry name" value="Anticodon-binding domain"/>
    <property type="match status" value="1"/>
</dbReference>
<dbReference type="Gene3D" id="3.30.930.10">
    <property type="entry name" value="Bira Bifunctional Protein, Domain 2"/>
    <property type="match status" value="1"/>
</dbReference>
<dbReference type="EC" id="6.1.1.15" evidence="1"/>
<dbReference type="Pfam" id="PF00587">
    <property type="entry name" value="tRNA-synt_2b"/>
    <property type="match status" value="1"/>
</dbReference>
<keyword evidence="3" id="KW-0547">Nucleotide-binding</keyword>
<dbReference type="InterPro" id="IPR002314">
    <property type="entry name" value="aa-tRNA-synt_IIb"/>
</dbReference>
<dbReference type="InterPro" id="IPR004154">
    <property type="entry name" value="Anticodon-bd"/>
</dbReference>
<dbReference type="PANTHER" id="PTHR43382">
    <property type="entry name" value="PROLYL-TRNA SYNTHETASE"/>
    <property type="match status" value="1"/>
</dbReference>
<dbReference type="EMBL" id="JBDODL010000554">
    <property type="protein sequence ID" value="MES1920219.1"/>
    <property type="molecule type" value="Genomic_DNA"/>
</dbReference>
<dbReference type="SUPFAM" id="SSF55681">
    <property type="entry name" value="Class II aaRS and biotin synthetases"/>
    <property type="match status" value="1"/>
</dbReference>
<dbReference type="CDD" id="cd00862">
    <property type="entry name" value="ProRS_anticodon_zinc"/>
    <property type="match status" value="1"/>
</dbReference>
<dbReference type="InterPro" id="IPR006195">
    <property type="entry name" value="aa-tRNA-synth_II"/>
</dbReference>
<dbReference type="PANTHER" id="PTHR43382:SF2">
    <property type="entry name" value="BIFUNCTIONAL GLUTAMATE_PROLINE--TRNA LIGASE"/>
    <property type="match status" value="1"/>
</dbReference>
<dbReference type="Proteomes" id="UP001439008">
    <property type="component" value="Unassembled WGS sequence"/>
</dbReference>
<dbReference type="SUPFAM" id="SSF64586">
    <property type="entry name" value="C-terminal domain of ProRS"/>
    <property type="match status" value="1"/>
</dbReference>
<keyword evidence="9" id="KW-1185">Reference proteome</keyword>
<evidence type="ECO:0000256" key="5">
    <source>
        <dbReference type="ARBA" id="ARBA00022917"/>
    </source>
</evidence>
<dbReference type="InterPro" id="IPR016061">
    <property type="entry name" value="Pro-tRNA_ligase_II_C"/>
</dbReference>
<dbReference type="Gene3D" id="3.30.110.30">
    <property type="entry name" value="C-terminal domain of ProRS"/>
    <property type="match status" value="1"/>
</dbReference>
<evidence type="ECO:0000256" key="4">
    <source>
        <dbReference type="ARBA" id="ARBA00022840"/>
    </source>
</evidence>
<name>A0ABV2AL80_9EUKA</name>
<evidence type="ECO:0000313" key="8">
    <source>
        <dbReference type="EMBL" id="MES1920219.1"/>
    </source>
</evidence>
<evidence type="ECO:0000256" key="3">
    <source>
        <dbReference type="ARBA" id="ARBA00022741"/>
    </source>
</evidence>
<dbReference type="InterPro" id="IPR036621">
    <property type="entry name" value="Anticodon-bd_dom_sf"/>
</dbReference>
<protein>
    <recommendedName>
        <fullName evidence="1">proline--tRNA ligase</fullName>
        <ecNumber evidence="1">6.1.1.15</ecNumber>
    </recommendedName>
</protein>
<evidence type="ECO:0000256" key="2">
    <source>
        <dbReference type="ARBA" id="ARBA00022598"/>
    </source>
</evidence>
<comment type="caution">
    <text evidence="8">The sequence shown here is derived from an EMBL/GenBank/DDBJ whole genome shotgun (WGS) entry which is preliminary data.</text>
</comment>
<dbReference type="Pfam" id="PF09180">
    <property type="entry name" value="ProRS-C_1"/>
    <property type="match status" value="1"/>
</dbReference>
<sequence>PFIRTREFLWQEGHSAFETKAQADDEVLDILDIYSRVYEDLLAVPVIKGRKTEVEKFPGADFTTTVETFIPETGRSIQGATSHALGQNFGKIFKIEFEDESRKKKIPFQNSWGLTTRSIGAMLMTHGDDKGAVLPPKVARHQVVIVPIFTKRLLDSPALFRQHYMDLLNVLRKENLRAIVDERRNYNPGWKYNHWELKGVPLRVEFGPKDLERRKCVLVRRDDNSKAEIDLHDAARKIGAALEEIQKNLYRKASEKMDRCKREALHWSTFENALKDKCFAEVPFCNEKDCEESVKERSHVESDEKSVPTGSAKSLCVPFAQKKLPRDIKCFACDRKAVNWTLFGRSY</sequence>
<gene>
    <name evidence="8" type="ORF">MHBO_001910</name>
</gene>
<evidence type="ECO:0000256" key="1">
    <source>
        <dbReference type="ARBA" id="ARBA00012831"/>
    </source>
</evidence>
<dbReference type="InterPro" id="IPR045864">
    <property type="entry name" value="aa-tRNA-synth_II/BPL/LPL"/>
</dbReference>
<evidence type="ECO:0000313" key="9">
    <source>
        <dbReference type="Proteomes" id="UP001439008"/>
    </source>
</evidence>
<dbReference type="InterPro" id="IPR004499">
    <property type="entry name" value="Pro-tRNA-ligase_IIa_arc-type"/>
</dbReference>